<feature type="non-terminal residue" evidence="1">
    <location>
        <position position="1"/>
    </location>
</feature>
<name>A0AAN8F343_TRICO</name>
<keyword evidence="2" id="KW-1185">Reference proteome</keyword>
<proteinExistence type="predicted"/>
<dbReference type="EMBL" id="WIXE01017856">
    <property type="protein sequence ID" value="KAK5971392.1"/>
    <property type="molecule type" value="Genomic_DNA"/>
</dbReference>
<dbReference type="AlphaFoldDB" id="A0AAN8F343"/>
<comment type="caution">
    <text evidence="1">The sequence shown here is derived from an EMBL/GenBank/DDBJ whole genome shotgun (WGS) entry which is preliminary data.</text>
</comment>
<dbReference type="Proteomes" id="UP001331761">
    <property type="component" value="Unassembled WGS sequence"/>
</dbReference>
<accession>A0AAN8F343</accession>
<protein>
    <submittedName>
        <fullName evidence="1">Uncharacterized protein</fullName>
    </submittedName>
</protein>
<organism evidence="1 2">
    <name type="scientific">Trichostrongylus colubriformis</name>
    <name type="common">Black scour worm</name>
    <dbReference type="NCBI Taxonomy" id="6319"/>
    <lineage>
        <taxon>Eukaryota</taxon>
        <taxon>Metazoa</taxon>
        <taxon>Ecdysozoa</taxon>
        <taxon>Nematoda</taxon>
        <taxon>Chromadorea</taxon>
        <taxon>Rhabditida</taxon>
        <taxon>Rhabditina</taxon>
        <taxon>Rhabditomorpha</taxon>
        <taxon>Strongyloidea</taxon>
        <taxon>Trichostrongylidae</taxon>
        <taxon>Trichostrongylus</taxon>
    </lineage>
</organism>
<gene>
    <name evidence="1" type="ORF">GCK32_022355</name>
</gene>
<evidence type="ECO:0000313" key="2">
    <source>
        <dbReference type="Proteomes" id="UP001331761"/>
    </source>
</evidence>
<reference evidence="1 2" key="1">
    <citation type="submission" date="2019-10" db="EMBL/GenBank/DDBJ databases">
        <title>Assembly and Annotation for the nematode Trichostrongylus colubriformis.</title>
        <authorList>
            <person name="Martin J."/>
        </authorList>
    </citation>
    <scope>NUCLEOTIDE SEQUENCE [LARGE SCALE GENOMIC DNA]</scope>
    <source>
        <strain evidence="1">G859</strain>
        <tissue evidence="1">Whole worm</tissue>
    </source>
</reference>
<sequence>CNRFSIFAFQVRINENNLDIIGRTFGIIKPRSKILQQGLKNFTLIHFVQNLREKNLLLDYQLTSDPFVQNGAIAMLAKGEISWYVIVPMHSAFPLLITRIQRFILGIWTFTE</sequence>
<evidence type="ECO:0000313" key="1">
    <source>
        <dbReference type="EMBL" id="KAK5971392.1"/>
    </source>
</evidence>